<reference evidence="1" key="1">
    <citation type="journal article" date="2020" name="Nature">
        <title>Giant virus diversity and host interactions through global metagenomics.</title>
        <authorList>
            <person name="Schulz F."/>
            <person name="Roux S."/>
            <person name="Paez-Espino D."/>
            <person name="Jungbluth S."/>
            <person name="Walsh D.A."/>
            <person name="Denef V.J."/>
            <person name="McMahon K.D."/>
            <person name="Konstantinidis K.T."/>
            <person name="Eloe-Fadrosh E.A."/>
            <person name="Kyrpides N.C."/>
            <person name="Woyke T."/>
        </authorList>
    </citation>
    <scope>NUCLEOTIDE SEQUENCE</scope>
    <source>
        <strain evidence="1">GVMAG-S-1101165-84</strain>
    </source>
</reference>
<protein>
    <submittedName>
        <fullName evidence="1">Uncharacterized protein</fullName>
    </submittedName>
</protein>
<accession>A0A6C0JZG1</accession>
<sequence>MQRKQPEQEPKKFQFCDVRDEEHVPVLIITNTTDVKRIVDISGVDLLLDESWTTVQRKKRKTK</sequence>
<name>A0A6C0JZG1_9ZZZZ</name>
<dbReference type="EMBL" id="MN740779">
    <property type="protein sequence ID" value="QHU11175.1"/>
    <property type="molecule type" value="Genomic_DNA"/>
</dbReference>
<organism evidence="1">
    <name type="scientific">viral metagenome</name>
    <dbReference type="NCBI Taxonomy" id="1070528"/>
    <lineage>
        <taxon>unclassified sequences</taxon>
        <taxon>metagenomes</taxon>
        <taxon>organismal metagenomes</taxon>
    </lineage>
</organism>
<proteinExistence type="predicted"/>
<evidence type="ECO:0000313" key="1">
    <source>
        <dbReference type="EMBL" id="QHU11175.1"/>
    </source>
</evidence>
<dbReference type="AlphaFoldDB" id="A0A6C0JZG1"/>